<keyword evidence="7 10" id="KW-0812">Transmembrane</keyword>
<evidence type="ECO:0000256" key="1">
    <source>
        <dbReference type="ARBA" id="ARBA00002672"/>
    </source>
</evidence>
<reference evidence="12" key="1">
    <citation type="submission" date="2016-02" db="EMBL/GenBank/DDBJ databases">
        <authorList>
            <person name="Rodrigo-Torres Lidia"/>
            <person name="Arahal R.David."/>
        </authorList>
    </citation>
    <scope>NUCLEOTIDE SEQUENCE [LARGE SCALE GENOMIC DNA]</scope>
    <source>
        <strain evidence="12">CECT 8713</strain>
    </source>
</reference>
<evidence type="ECO:0000256" key="9">
    <source>
        <dbReference type="ARBA" id="ARBA00023136"/>
    </source>
</evidence>
<organism evidence="11 12">
    <name type="scientific">Grimontia marina</name>
    <dbReference type="NCBI Taxonomy" id="646534"/>
    <lineage>
        <taxon>Bacteria</taxon>
        <taxon>Pseudomonadati</taxon>
        <taxon>Pseudomonadota</taxon>
        <taxon>Gammaproteobacteria</taxon>
        <taxon>Vibrionales</taxon>
        <taxon>Vibrionaceae</taxon>
        <taxon>Grimontia</taxon>
    </lineage>
</organism>
<dbReference type="PANTHER" id="PTHR36122">
    <property type="entry name" value="NICOTINAMIDE RIBOSIDE TRANSPORTER PNUC"/>
    <property type="match status" value="1"/>
</dbReference>
<evidence type="ECO:0000256" key="5">
    <source>
        <dbReference type="ARBA" id="ARBA00022448"/>
    </source>
</evidence>
<keyword evidence="8 10" id="KW-1133">Transmembrane helix</keyword>
<dbReference type="Pfam" id="PF04973">
    <property type="entry name" value="NMN_transporter"/>
    <property type="match status" value="1"/>
</dbReference>
<gene>
    <name evidence="11" type="ORF">GMA8713_05113</name>
</gene>
<keyword evidence="5" id="KW-0813">Transport</keyword>
<evidence type="ECO:0000256" key="7">
    <source>
        <dbReference type="ARBA" id="ARBA00022692"/>
    </source>
</evidence>
<feature type="transmembrane region" description="Helical" evidence="10">
    <location>
        <begin position="45"/>
        <end position="65"/>
    </location>
</feature>
<accession>A0A128FKH9</accession>
<evidence type="ECO:0000256" key="3">
    <source>
        <dbReference type="ARBA" id="ARBA00006669"/>
    </source>
</evidence>
<comment type="subcellular location">
    <subcellularLocation>
        <location evidence="2">Cell membrane</location>
        <topology evidence="2">Multi-pass membrane protein</topology>
    </subcellularLocation>
</comment>
<sequence length="122" mass="13899">MISYLELSANAVFVISVILAARNNINTWWTGIIGCGLFAVLFYKFNLYADVTLMFFFILTSVYGWKYWGTKEQSHAIAWTKTTNFAFFIAAAALATLVYGWILYQTTDAYAPYIEVAPNFRT</sequence>
<dbReference type="GO" id="GO:0005886">
    <property type="term" value="C:plasma membrane"/>
    <property type="evidence" value="ECO:0007669"/>
    <property type="project" value="UniProtKB-SubCell"/>
</dbReference>
<dbReference type="Proteomes" id="UP000073601">
    <property type="component" value="Unassembled WGS sequence"/>
</dbReference>
<evidence type="ECO:0000313" key="11">
    <source>
        <dbReference type="EMBL" id="CZF87070.1"/>
    </source>
</evidence>
<proteinExistence type="inferred from homology"/>
<dbReference type="GO" id="GO:0034257">
    <property type="term" value="F:nicotinamide riboside transmembrane transporter activity"/>
    <property type="evidence" value="ECO:0007669"/>
    <property type="project" value="InterPro"/>
</dbReference>
<evidence type="ECO:0000256" key="8">
    <source>
        <dbReference type="ARBA" id="ARBA00022989"/>
    </source>
</evidence>
<evidence type="ECO:0000256" key="6">
    <source>
        <dbReference type="ARBA" id="ARBA00022475"/>
    </source>
</evidence>
<protein>
    <recommendedName>
        <fullName evidence="4">Nicotinamide riboside transporter PnuC</fullName>
    </recommendedName>
</protein>
<dbReference type="AlphaFoldDB" id="A0A128FKH9"/>
<dbReference type="PANTHER" id="PTHR36122:SF2">
    <property type="entry name" value="NICOTINAMIDE RIBOSIDE TRANSPORTER PNUC"/>
    <property type="match status" value="1"/>
</dbReference>
<name>A0A128FKH9_9GAMM</name>
<evidence type="ECO:0000256" key="4">
    <source>
        <dbReference type="ARBA" id="ARBA00017522"/>
    </source>
</evidence>
<evidence type="ECO:0000256" key="10">
    <source>
        <dbReference type="SAM" id="Phobius"/>
    </source>
</evidence>
<dbReference type="RefSeq" id="WP_062715422.1">
    <property type="nucleotide sequence ID" value="NZ_CAWRCI010000130.1"/>
</dbReference>
<comment type="function">
    <text evidence="1">Required for nicotinamide riboside transport across the inner membrane.</text>
</comment>
<keyword evidence="12" id="KW-1185">Reference proteome</keyword>
<dbReference type="InterPro" id="IPR006419">
    <property type="entry name" value="NMN_transpt_PnuC"/>
</dbReference>
<keyword evidence="6" id="KW-1003">Cell membrane</keyword>
<feature type="transmembrane region" description="Helical" evidence="10">
    <location>
        <begin position="85"/>
        <end position="104"/>
    </location>
</feature>
<evidence type="ECO:0000313" key="12">
    <source>
        <dbReference type="Proteomes" id="UP000073601"/>
    </source>
</evidence>
<dbReference type="EMBL" id="FIZY01000130">
    <property type="protein sequence ID" value="CZF87070.1"/>
    <property type="molecule type" value="Genomic_DNA"/>
</dbReference>
<evidence type="ECO:0000256" key="2">
    <source>
        <dbReference type="ARBA" id="ARBA00004651"/>
    </source>
</evidence>
<keyword evidence="9 10" id="KW-0472">Membrane</keyword>
<comment type="similarity">
    <text evidence="3">Belongs to the nicotinamide ribonucleoside (NR) uptake permease (TC 4.B.1) family.</text>
</comment>